<dbReference type="RefSeq" id="WP_169565966.1">
    <property type="nucleotide sequence ID" value="NZ_JAAXYH010000025.1"/>
</dbReference>
<dbReference type="EMBL" id="JAAXYH010000025">
    <property type="protein sequence ID" value="NMH67192.1"/>
    <property type="molecule type" value="Genomic_DNA"/>
</dbReference>
<feature type="transmembrane region" description="Helical" evidence="1">
    <location>
        <begin position="12"/>
        <end position="30"/>
    </location>
</feature>
<evidence type="ECO:0000313" key="3">
    <source>
        <dbReference type="Proteomes" id="UP000737113"/>
    </source>
</evidence>
<proteinExistence type="predicted"/>
<keyword evidence="1" id="KW-0472">Membrane</keyword>
<comment type="caution">
    <text evidence="2">The sequence shown here is derived from an EMBL/GenBank/DDBJ whole genome shotgun (WGS) entry which is preliminary data.</text>
</comment>
<sequence>MEINQSNRKLIGVLELFTVLVFSLSFVYLLDDVIQVLSLDGVLEDIVFYVFVFGPLAVFPLSLFGWKKLKLKRFGLYTVLASFQIVILIAFTYILMNSQV</sequence>
<keyword evidence="3" id="KW-1185">Reference proteome</keyword>
<keyword evidence="1" id="KW-0812">Transmembrane</keyword>
<name>A0A972JN51_9GAMM</name>
<gene>
    <name evidence="2" type="ORF">HC757_18765</name>
</gene>
<organism evidence="2 3">
    <name type="scientific">Shewanella salipaludis</name>
    <dbReference type="NCBI Taxonomy" id="2723052"/>
    <lineage>
        <taxon>Bacteria</taxon>
        <taxon>Pseudomonadati</taxon>
        <taxon>Pseudomonadota</taxon>
        <taxon>Gammaproteobacteria</taxon>
        <taxon>Alteromonadales</taxon>
        <taxon>Shewanellaceae</taxon>
        <taxon>Shewanella</taxon>
    </lineage>
</organism>
<feature type="transmembrane region" description="Helical" evidence="1">
    <location>
        <begin position="76"/>
        <end position="96"/>
    </location>
</feature>
<feature type="transmembrane region" description="Helical" evidence="1">
    <location>
        <begin position="46"/>
        <end position="64"/>
    </location>
</feature>
<keyword evidence="1" id="KW-1133">Transmembrane helix</keyword>
<dbReference type="Proteomes" id="UP000737113">
    <property type="component" value="Unassembled WGS sequence"/>
</dbReference>
<evidence type="ECO:0000256" key="1">
    <source>
        <dbReference type="SAM" id="Phobius"/>
    </source>
</evidence>
<evidence type="ECO:0000313" key="2">
    <source>
        <dbReference type="EMBL" id="NMH67192.1"/>
    </source>
</evidence>
<protein>
    <submittedName>
        <fullName evidence="2">Uncharacterized protein</fullName>
    </submittedName>
</protein>
<dbReference type="AlphaFoldDB" id="A0A972JN51"/>
<reference evidence="2" key="1">
    <citation type="submission" date="2020-04" db="EMBL/GenBank/DDBJ databases">
        <title>Description of Shewanella salipaludis sp. nov., isolated from a salt marsh.</title>
        <authorList>
            <person name="Park S."/>
            <person name="Yoon J.-H."/>
        </authorList>
    </citation>
    <scope>NUCLEOTIDE SEQUENCE</scope>
    <source>
        <strain evidence="2">SHSM-M6</strain>
    </source>
</reference>
<accession>A0A972JN51</accession>